<keyword evidence="2 5" id="KW-0479">Metal-binding</keyword>
<dbReference type="SUPFAM" id="SSF51735">
    <property type="entry name" value="NAD(P)-binding Rossmann-fold domains"/>
    <property type="match status" value="1"/>
</dbReference>
<dbReference type="InterPro" id="IPR050129">
    <property type="entry name" value="Zn_alcohol_dh"/>
</dbReference>
<dbReference type="InterPro" id="IPR013149">
    <property type="entry name" value="ADH-like_C"/>
</dbReference>
<dbReference type="GO" id="GO:0008270">
    <property type="term" value="F:zinc ion binding"/>
    <property type="evidence" value="ECO:0007669"/>
    <property type="project" value="InterPro"/>
</dbReference>
<dbReference type="PROSITE" id="PS00059">
    <property type="entry name" value="ADH_ZINC"/>
    <property type="match status" value="1"/>
</dbReference>
<dbReference type="SMART" id="SM00829">
    <property type="entry name" value="PKS_ER"/>
    <property type="match status" value="1"/>
</dbReference>
<dbReference type="KEGG" id="aaci:ASQ49_03600"/>
<evidence type="ECO:0000256" key="2">
    <source>
        <dbReference type="ARBA" id="ARBA00022723"/>
    </source>
</evidence>
<dbReference type="InterPro" id="IPR013154">
    <property type="entry name" value="ADH-like_N"/>
</dbReference>
<evidence type="ECO:0000256" key="1">
    <source>
        <dbReference type="ARBA" id="ARBA00001947"/>
    </source>
</evidence>
<comment type="similarity">
    <text evidence="5">Belongs to the zinc-containing alcohol dehydrogenase family.</text>
</comment>
<reference evidence="8 10" key="1">
    <citation type="journal article" date="2016" name="Plant Dis.">
        <title>Improved production of propionic acid using genome shuffling.</title>
        <authorList>
            <person name="Luna-Flores C.H."/>
            <person name="Palfreyman R.W."/>
            <person name="Kromer J.O."/>
            <person name="Nielsen L.K."/>
            <person name="Marcellin E."/>
        </authorList>
    </citation>
    <scope>NUCLEOTIDE SEQUENCE [LARGE SCALE GENOMIC DNA]</scope>
    <source>
        <strain evidence="8 10">F3E8</strain>
    </source>
</reference>
<reference evidence="7 9" key="2">
    <citation type="submission" date="2016-02" db="EMBL/GenBank/DDBJ databases">
        <title>Complete Genome Sequence of Propionibacterium acidipropionici ATCC 55737.</title>
        <authorList>
            <person name="Luna Flores C.H."/>
            <person name="Nielsen L.K."/>
            <person name="Marcellin E."/>
        </authorList>
    </citation>
    <scope>NUCLEOTIDE SEQUENCE [LARGE SCALE GENOMIC DNA]</scope>
    <source>
        <strain evidence="7 9">ATCC 55737</strain>
    </source>
</reference>
<evidence type="ECO:0000313" key="10">
    <source>
        <dbReference type="Proteomes" id="UP000178666"/>
    </source>
</evidence>
<keyword evidence="3 5" id="KW-0862">Zinc</keyword>
<evidence type="ECO:0000256" key="5">
    <source>
        <dbReference type="RuleBase" id="RU361277"/>
    </source>
</evidence>
<dbReference type="Proteomes" id="UP000178666">
    <property type="component" value="Chromosome"/>
</dbReference>
<dbReference type="OrthoDB" id="5295340at2"/>
<dbReference type="Pfam" id="PF00107">
    <property type="entry name" value="ADH_zinc_N"/>
    <property type="match status" value="1"/>
</dbReference>
<dbReference type="EMBL" id="CP014352">
    <property type="protein sequence ID" value="AMS05960.1"/>
    <property type="molecule type" value="Genomic_DNA"/>
</dbReference>
<organism evidence="7 9">
    <name type="scientific">Acidipropionibacterium acidipropionici</name>
    <dbReference type="NCBI Taxonomy" id="1748"/>
    <lineage>
        <taxon>Bacteria</taxon>
        <taxon>Bacillati</taxon>
        <taxon>Actinomycetota</taxon>
        <taxon>Actinomycetes</taxon>
        <taxon>Propionibacteriales</taxon>
        <taxon>Propionibacteriaceae</taxon>
        <taxon>Acidipropionibacterium</taxon>
    </lineage>
</organism>
<dbReference type="Gene3D" id="3.90.180.10">
    <property type="entry name" value="Medium-chain alcohol dehydrogenases, catalytic domain"/>
    <property type="match status" value="1"/>
</dbReference>
<sequence length="351" mass="37108">MRAAVVEQYKKPLVVENVPDPVDDAGGVIVDVKACGVCRSDWHGWRGEWPGFTGGDLPHTFGHEFVGVVSDAGKSVTQFKPGDRVIIPFTLGCGHCWFCRTGHSNVCPDITMPGFTYDGGFAEYVHVPNADSNVVPLPDAVSFQEAAGMGCRFMTAYHGVVEVGKVHPGDWLVVYGAGGVGLSATQIASGAGANVIAVDIADDKLDLARKVGAVETINSSTTEPIEAVRDITGGGADMSVDALGIPTTLRNAVGSLRRRGTHVQIGMTPEGEGGEVALTINDLITNEIDYRGSFGMPTVEFRYLLDQVSTGKLHPGDLVTRAIGLSDVNEALDNMTTYKTVGTSVVTDFTH</sequence>
<dbReference type="InterPro" id="IPR002328">
    <property type="entry name" value="ADH_Zn_CS"/>
</dbReference>
<evidence type="ECO:0000313" key="8">
    <source>
        <dbReference type="EMBL" id="AOZ47422.1"/>
    </source>
</evidence>
<dbReference type="AlphaFoldDB" id="A0A142KIM2"/>
<dbReference type="OMA" id="CERQTQP"/>
<gene>
    <name evidence="8" type="ORF">A8L58_12915</name>
    <name evidence="7" type="ORF">AXH35_11465</name>
</gene>
<dbReference type="EMBL" id="CP015970">
    <property type="protein sequence ID" value="AOZ47422.1"/>
    <property type="molecule type" value="Genomic_DNA"/>
</dbReference>
<dbReference type="InterPro" id="IPR020843">
    <property type="entry name" value="ER"/>
</dbReference>
<dbReference type="PANTHER" id="PTHR43401:SF5">
    <property type="entry name" value="ALCOHOL DEHYDROGENASE-RELATED"/>
    <property type="match status" value="1"/>
</dbReference>
<evidence type="ECO:0000256" key="3">
    <source>
        <dbReference type="ARBA" id="ARBA00022833"/>
    </source>
</evidence>
<evidence type="ECO:0000313" key="7">
    <source>
        <dbReference type="EMBL" id="AMS05960.1"/>
    </source>
</evidence>
<accession>A0A142KIM2</accession>
<keyword evidence="10" id="KW-1185">Reference proteome</keyword>
<comment type="cofactor">
    <cofactor evidence="1 5">
        <name>Zn(2+)</name>
        <dbReference type="ChEBI" id="CHEBI:29105"/>
    </cofactor>
</comment>
<proteinExistence type="inferred from homology"/>
<dbReference type="Proteomes" id="UP000075221">
    <property type="component" value="Chromosome"/>
</dbReference>
<protein>
    <submittedName>
        <fullName evidence="7">Alcohol dehydrogenase</fullName>
    </submittedName>
</protein>
<evidence type="ECO:0000259" key="6">
    <source>
        <dbReference type="SMART" id="SM00829"/>
    </source>
</evidence>
<dbReference type="SUPFAM" id="SSF50129">
    <property type="entry name" value="GroES-like"/>
    <property type="match status" value="1"/>
</dbReference>
<dbReference type="RefSeq" id="WP_015069063.1">
    <property type="nucleotide sequence ID" value="NZ_CP013126.1"/>
</dbReference>
<evidence type="ECO:0000256" key="4">
    <source>
        <dbReference type="ARBA" id="ARBA00023002"/>
    </source>
</evidence>
<dbReference type="GeneID" id="88084132"/>
<dbReference type="InterPro" id="IPR036291">
    <property type="entry name" value="NAD(P)-bd_dom_sf"/>
</dbReference>
<dbReference type="InterPro" id="IPR011032">
    <property type="entry name" value="GroES-like_sf"/>
</dbReference>
<keyword evidence="4" id="KW-0560">Oxidoreductase</keyword>
<dbReference type="PANTHER" id="PTHR43401">
    <property type="entry name" value="L-THREONINE 3-DEHYDROGENASE"/>
    <property type="match status" value="1"/>
</dbReference>
<name>A0A142KIM2_9ACTN</name>
<dbReference type="Pfam" id="PF08240">
    <property type="entry name" value="ADH_N"/>
    <property type="match status" value="1"/>
</dbReference>
<feature type="domain" description="Enoyl reductase (ER)" evidence="6">
    <location>
        <begin position="11"/>
        <end position="346"/>
    </location>
</feature>
<dbReference type="GO" id="GO:0016491">
    <property type="term" value="F:oxidoreductase activity"/>
    <property type="evidence" value="ECO:0007669"/>
    <property type="project" value="UniProtKB-KW"/>
</dbReference>
<dbReference type="CDD" id="cd08260">
    <property type="entry name" value="Zn_ADH6"/>
    <property type="match status" value="1"/>
</dbReference>
<evidence type="ECO:0000313" key="9">
    <source>
        <dbReference type="Proteomes" id="UP000075221"/>
    </source>
</evidence>